<dbReference type="EMBL" id="QXQA01000025">
    <property type="protein sequence ID" value="RIX47071.1"/>
    <property type="molecule type" value="Genomic_DNA"/>
</dbReference>
<keyword evidence="2" id="KW-0808">Transferase</keyword>
<dbReference type="AlphaFoldDB" id="A0A3A1UJJ4"/>
<evidence type="ECO:0000259" key="1">
    <source>
        <dbReference type="PROSITE" id="PS51186"/>
    </source>
</evidence>
<sequence length="304" mass="34687">MSLYTFKRLNECTLDEAVQAWNLGFAEYYVDLTMTTQRFIQRFVQDELSVDLSFIAMKNDVPVGIVLNGVRNVAGRKVAWNGGTGVSVPYRGMGIGKVLIDQALKIYREEKVETATLEAIKANERAIGLYKSKGYELVDDLYQMSCDTPLSVLEDCAKSNSKELYTFRHGAPHELRPYEELMLWQAQWANFRRDGEVLFAYDKESRVSGYALYRIIFDAEGNEAGVSIGQCRLMAESEDKRELLYALLSRIVRPERDGYRRMVLVLGSNACLIEALRELGFQQTASQVYMIRTMEEMPQKELIG</sequence>
<name>A0A3A1UJJ4_9BACL</name>
<evidence type="ECO:0000313" key="2">
    <source>
        <dbReference type="EMBL" id="RIX47071.1"/>
    </source>
</evidence>
<gene>
    <name evidence="2" type="ORF">D3P08_25765</name>
</gene>
<dbReference type="Proteomes" id="UP000266482">
    <property type="component" value="Unassembled WGS sequence"/>
</dbReference>
<dbReference type="OrthoDB" id="4228396at2"/>
<reference evidence="2 3" key="1">
    <citation type="submission" date="2018-09" db="EMBL/GenBank/DDBJ databases">
        <title>Paenibacillus aracenensis nov. sp. isolated from a cave in southern Spain.</title>
        <authorList>
            <person name="Jurado V."/>
            <person name="Gutierrez-Patricio S."/>
            <person name="Gonzalez-Pimentel J.L."/>
            <person name="Miller A.Z."/>
            <person name="Laiz L."/>
            <person name="Saiz-Jimenez C."/>
        </authorList>
    </citation>
    <scope>NUCLEOTIDE SEQUENCE [LARGE SCALE GENOMIC DNA]</scope>
    <source>
        <strain evidence="2 3">DSM 22867</strain>
    </source>
</reference>
<protein>
    <submittedName>
        <fullName evidence="2">GNAT family N-acetyltransferase</fullName>
    </submittedName>
</protein>
<dbReference type="CDD" id="cd04301">
    <property type="entry name" value="NAT_SF"/>
    <property type="match status" value="1"/>
</dbReference>
<dbReference type="InterPro" id="IPR016181">
    <property type="entry name" value="Acyl_CoA_acyltransferase"/>
</dbReference>
<evidence type="ECO:0000313" key="3">
    <source>
        <dbReference type="Proteomes" id="UP000266482"/>
    </source>
</evidence>
<organism evidence="2 3">
    <name type="scientific">Paenibacillus nanensis</name>
    <dbReference type="NCBI Taxonomy" id="393251"/>
    <lineage>
        <taxon>Bacteria</taxon>
        <taxon>Bacillati</taxon>
        <taxon>Bacillota</taxon>
        <taxon>Bacilli</taxon>
        <taxon>Bacillales</taxon>
        <taxon>Paenibacillaceae</taxon>
        <taxon>Paenibacillus</taxon>
    </lineage>
</organism>
<proteinExistence type="predicted"/>
<accession>A0A3A1UJJ4</accession>
<dbReference type="SUPFAM" id="SSF55729">
    <property type="entry name" value="Acyl-CoA N-acyltransferases (Nat)"/>
    <property type="match status" value="1"/>
</dbReference>
<dbReference type="PROSITE" id="PS51186">
    <property type="entry name" value="GNAT"/>
    <property type="match status" value="1"/>
</dbReference>
<dbReference type="Pfam" id="PF00583">
    <property type="entry name" value="Acetyltransf_1"/>
    <property type="match status" value="1"/>
</dbReference>
<dbReference type="RefSeq" id="WP_119602999.1">
    <property type="nucleotide sequence ID" value="NZ_QXQA01000025.1"/>
</dbReference>
<keyword evidence="3" id="KW-1185">Reference proteome</keyword>
<comment type="caution">
    <text evidence="2">The sequence shown here is derived from an EMBL/GenBank/DDBJ whole genome shotgun (WGS) entry which is preliminary data.</text>
</comment>
<feature type="domain" description="N-acetyltransferase" evidence="1">
    <location>
        <begin position="4"/>
        <end position="149"/>
    </location>
</feature>
<dbReference type="InterPro" id="IPR000182">
    <property type="entry name" value="GNAT_dom"/>
</dbReference>
<dbReference type="Gene3D" id="3.40.630.30">
    <property type="match status" value="1"/>
</dbReference>
<dbReference type="GO" id="GO:0016747">
    <property type="term" value="F:acyltransferase activity, transferring groups other than amino-acyl groups"/>
    <property type="evidence" value="ECO:0007669"/>
    <property type="project" value="InterPro"/>
</dbReference>